<dbReference type="AlphaFoldDB" id="A0A7W4UKB9"/>
<reference evidence="2 3" key="1">
    <citation type="submission" date="2020-08" db="EMBL/GenBank/DDBJ databases">
        <title>The Agave Microbiome: Exploring the role of microbial communities in plant adaptations to desert environments.</title>
        <authorList>
            <person name="Partida-Martinez L.P."/>
        </authorList>
    </citation>
    <scope>NUCLEOTIDE SEQUENCE [LARGE SCALE GENOMIC DNA]</scope>
    <source>
        <strain evidence="2 3">RAS26</strain>
    </source>
</reference>
<evidence type="ECO:0000313" key="2">
    <source>
        <dbReference type="EMBL" id="MBB2925474.1"/>
    </source>
</evidence>
<dbReference type="Proteomes" id="UP000518206">
    <property type="component" value="Unassembled WGS sequence"/>
</dbReference>
<feature type="region of interest" description="Disordered" evidence="1">
    <location>
        <begin position="454"/>
        <end position="491"/>
    </location>
</feature>
<evidence type="ECO:0000256" key="1">
    <source>
        <dbReference type="SAM" id="MobiDB-lite"/>
    </source>
</evidence>
<gene>
    <name evidence="2" type="ORF">FHR80_004418</name>
</gene>
<dbReference type="RefSeq" id="WP_183298179.1">
    <property type="nucleotide sequence ID" value="NZ_JACHVX010000010.1"/>
</dbReference>
<organism evidence="2 3">
    <name type="scientific">Cellulomonas cellasea</name>
    <dbReference type="NCBI Taxonomy" id="43670"/>
    <lineage>
        <taxon>Bacteria</taxon>
        <taxon>Bacillati</taxon>
        <taxon>Actinomycetota</taxon>
        <taxon>Actinomycetes</taxon>
        <taxon>Micrococcales</taxon>
        <taxon>Cellulomonadaceae</taxon>
        <taxon>Cellulomonas</taxon>
    </lineage>
</organism>
<name>A0A7W4UKB9_9CELL</name>
<dbReference type="EMBL" id="JACHVX010000010">
    <property type="protein sequence ID" value="MBB2925474.1"/>
    <property type="molecule type" value="Genomic_DNA"/>
</dbReference>
<feature type="compositionally biased region" description="Basic and acidic residues" evidence="1">
    <location>
        <begin position="482"/>
        <end position="491"/>
    </location>
</feature>
<reference evidence="2 3" key="2">
    <citation type="submission" date="2020-08" db="EMBL/GenBank/DDBJ databases">
        <authorList>
            <person name="Partida-Martinez L."/>
            <person name="Huntemann M."/>
            <person name="Clum A."/>
            <person name="Wang J."/>
            <person name="Palaniappan K."/>
            <person name="Ritter S."/>
            <person name="Chen I.-M."/>
            <person name="Stamatis D."/>
            <person name="Reddy T."/>
            <person name="O'Malley R."/>
            <person name="Daum C."/>
            <person name="Shapiro N."/>
            <person name="Ivanova N."/>
            <person name="Kyrpides N."/>
            <person name="Woyke T."/>
        </authorList>
    </citation>
    <scope>NUCLEOTIDE SEQUENCE [LARGE SCALE GENOMIC DNA]</scope>
    <source>
        <strain evidence="2 3">RAS26</strain>
    </source>
</reference>
<proteinExistence type="predicted"/>
<evidence type="ECO:0000313" key="3">
    <source>
        <dbReference type="Proteomes" id="UP000518206"/>
    </source>
</evidence>
<accession>A0A7W4UKB9</accession>
<comment type="caution">
    <text evidence="2">The sequence shown here is derived from an EMBL/GenBank/DDBJ whole genome shotgun (WGS) entry which is preliminary data.</text>
</comment>
<protein>
    <submittedName>
        <fullName evidence="2">Uncharacterized protein</fullName>
    </submittedName>
</protein>
<sequence length="491" mass="53359">MELRYALTGVGWAEARLTHDDQEAVVTASYLGDALEDLLDGVDALLRGAPDVRVVWCEEPGEHVWTLSRSGADVHVRVAWVPGPDPGGETVVDLTAPLDHVARAVADGAQSALDRYGEVEYWDRWAESPFPLERLRRLQHRLGTGPAPAPSPHARDAAPTGEAFAALARALDVELDAEEPSWRSRAYGWARSRPDLEPALLAAVAEEPDLRVAVSAAMRTLERIPAERAAAWVDAVPEGGQRRVRERARDVAVLRRCTPADAVVTPEEVATWSDWVQRELVRRSAAPEVLRRLEAHTRIRYVRADARARLGGPGTAAPRAHEYEDSPLLLRQAAALVLVTRWLAEVRLDDADVDGLVDHLGNQLAHGPGATIPAGAPGHDALAAALGGELPARLRSRATRRSVDPDVLHATLTDLVEVTYGSHFSAVDHAGSQRHLCALEDRLAPWDVVLPPRTDLEDQASGAGLRDGAPPSPEQVALWRTLAERPRRLAD</sequence>